<dbReference type="InterPro" id="IPR016024">
    <property type="entry name" value="ARM-type_fold"/>
</dbReference>
<dbReference type="Gene3D" id="1.25.10.10">
    <property type="entry name" value="Leucine-rich Repeat Variant"/>
    <property type="match status" value="1"/>
</dbReference>
<dbReference type="InterPro" id="IPR011989">
    <property type="entry name" value="ARM-like"/>
</dbReference>
<evidence type="ECO:0000256" key="1">
    <source>
        <dbReference type="SAM" id="Phobius"/>
    </source>
</evidence>
<organism evidence="2">
    <name type="scientific">bioreactor metagenome</name>
    <dbReference type="NCBI Taxonomy" id="1076179"/>
    <lineage>
        <taxon>unclassified sequences</taxon>
        <taxon>metagenomes</taxon>
        <taxon>ecological metagenomes</taxon>
    </lineage>
</organism>
<keyword evidence="1" id="KW-1133">Transmembrane helix</keyword>
<name>A0A645B2B8_9ZZZZ</name>
<keyword evidence="1" id="KW-0472">Membrane</keyword>
<dbReference type="SUPFAM" id="SSF48371">
    <property type="entry name" value="ARM repeat"/>
    <property type="match status" value="1"/>
</dbReference>
<comment type="caution">
    <text evidence="2">The sequence shown here is derived from an EMBL/GenBank/DDBJ whole genome shotgun (WGS) entry which is preliminary data.</text>
</comment>
<reference evidence="2" key="1">
    <citation type="submission" date="2019-08" db="EMBL/GenBank/DDBJ databases">
        <authorList>
            <person name="Kucharzyk K."/>
            <person name="Murdoch R.W."/>
            <person name="Higgins S."/>
            <person name="Loffler F."/>
        </authorList>
    </citation>
    <scope>NUCLEOTIDE SEQUENCE</scope>
</reference>
<dbReference type="AlphaFoldDB" id="A0A645B2B8"/>
<evidence type="ECO:0008006" key="3">
    <source>
        <dbReference type="Google" id="ProtNLM"/>
    </source>
</evidence>
<proteinExistence type="predicted"/>
<protein>
    <recommendedName>
        <fullName evidence="3">HEAT repeat domain-containing protein</fullName>
    </recommendedName>
</protein>
<sequence length="135" mass="15265">MKIIKKIKKPIGFLVAIGVSILGLFFVVTCTWIGVDVKTRCQEAKKDYTGTCVEALSQLLDDENQAFRNRNSAIWALGQLGNKQALPILEKYYTGDIPDREPWNGVVSQYELKKAIKLLNNGKNITAIFWRYGIK</sequence>
<dbReference type="Pfam" id="PF13646">
    <property type="entry name" value="HEAT_2"/>
    <property type="match status" value="1"/>
</dbReference>
<accession>A0A645B2B8</accession>
<feature type="transmembrane region" description="Helical" evidence="1">
    <location>
        <begin position="12"/>
        <end position="35"/>
    </location>
</feature>
<evidence type="ECO:0000313" key="2">
    <source>
        <dbReference type="EMBL" id="MPM59228.1"/>
    </source>
</evidence>
<dbReference type="EMBL" id="VSSQ01017186">
    <property type="protein sequence ID" value="MPM59228.1"/>
    <property type="molecule type" value="Genomic_DNA"/>
</dbReference>
<gene>
    <name evidence="2" type="ORF">SDC9_106068</name>
</gene>
<keyword evidence="1" id="KW-0812">Transmembrane</keyword>